<keyword evidence="2 7" id="KW-0285">Flavoprotein</keyword>
<evidence type="ECO:0000256" key="3">
    <source>
        <dbReference type="ARBA" id="ARBA00022827"/>
    </source>
</evidence>
<dbReference type="PRINTS" id="PR00368">
    <property type="entry name" value="FADPNR"/>
</dbReference>
<dbReference type="InterPro" id="IPR036188">
    <property type="entry name" value="FAD/NAD-bd_sf"/>
</dbReference>
<comment type="caution">
    <text evidence="10">The sequence shown here is derived from an EMBL/GenBank/DDBJ whole genome shotgun (WGS) entry which is preliminary data.</text>
</comment>
<evidence type="ECO:0000256" key="4">
    <source>
        <dbReference type="ARBA" id="ARBA00023002"/>
    </source>
</evidence>
<evidence type="ECO:0000313" key="10">
    <source>
        <dbReference type="EMBL" id="MCJ8499635.1"/>
    </source>
</evidence>
<proteinExistence type="inferred from homology"/>
<comment type="cofactor">
    <cofactor evidence="8">
        <name>FAD</name>
        <dbReference type="ChEBI" id="CHEBI:57692"/>
    </cofactor>
    <text evidence="8">Binds 1 FAD per subunit.</text>
</comment>
<evidence type="ECO:0000256" key="8">
    <source>
        <dbReference type="RuleBase" id="RU003881"/>
    </source>
</evidence>
<dbReference type="GO" id="GO:0005737">
    <property type="term" value="C:cytoplasm"/>
    <property type="evidence" value="ECO:0007669"/>
    <property type="project" value="InterPro"/>
</dbReference>
<dbReference type="GO" id="GO:0019430">
    <property type="term" value="P:removal of superoxide radicals"/>
    <property type="evidence" value="ECO:0007669"/>
    <property type="project" value="UniProtKB-UniRule"/>
</dbReference>
<dbReference type="InterPro" id="IPR005982">
    <property type="entry name" value="Thioredox_Rdtase"/>
</dbReference>
<keyword evidence="6 7" id="KW-0676">Redox-active center</keyword>
<dbReference type="RefSeq" id="WP_246903031.1">
    <property type="nucleotide sequence ID" value="NZ_JALJRB010000002.1"/>
</dbReference>
<keyword evidence="8" id="KW-0521">NADP</keyword>
<evidence type="ECO:0000256" key="5">
    <source>
        <dbReference type="ARBA" id="ARBA00023157"/>
    </source>
</evidence>
<organism evidence="10 11">
    <name type="scientific">Desulfatitalea alkaliphila</name>
    <dbReference type="NCBI Taxonomy" id="2929485"/>
    <lineage>
        <taxon>Bacteria</taxon>
        <taxon>Pseudomonadati</taxon>
        <taxon>Thermodesulfobacteriota</taxon>
        <taxon>Desulfobacteria</taxon>
        <taxon>Desulfobacterales</taxon>
        <taxon>Desulfosarcinaceae</taxon>
        <taxon>Desulfatitalea</taxon>
    </lineage>
</organism>
<comment type="catalytic activity">
    <reaction evidence="7">
        <text>[thioredoxin]-dithiol + NADP(+) = [thioredoxin]-disulfide + NADPH + H(+)</text>
        <dbReference type="Rhea" id="RHEA:20345"/>
        <dbReference type="Rhea" id="RHEA-COMP:10698"/>
        <dbReference type="Rhea" id="RHEA-COMP:10700"/>
        <dbReference type="ChEBI" id="CHEBI:15378"/>
        <dbReference type="ChEBI" id="CHEBI:29950"/>
        <dbReference type="ChEBI" id="CHEBI:50058"/>
        <dbReference type="ChEBI" id="CHEBI:57783"/>
        <dbReference type="ChEBI" id="CHEBI:58349"/>
        <dbReference type="EC" id="1.8.1.9"/>
    </reaction>
</comment>
<evidence type="ECO:0000256" key="7">
    <source>
        <dbReference type="RuleBase" id="RU003880"/>
    </source>
</evidence>
<comment type="subunit">
    <text evidence="7">Homodimer.</text>
</comment>
<evidence type="ECO:0000259" key="9">
    <source>
        <dbReference type="Pfam" id="PF07992"/>
    </source>
</evidence>
<dbReference type="Proteomes" id="UP001165427">
    <property type="component" value="Unassembled WGS sequence"/>
</dbReference>
<sequence>MSASEMYDLIIVGGGPGGLSAGIYAMRAALKTALIEKSVPGGQINLSDAVENYPAIKHIGGAELAMMFAEHAQTYGLEEINEEVTAVEPGLDHHTVRLADGRTINTHAVILATGGTPRKLQVPGEEAYYGRGVSYCAVCDGFFFRDKDVIVVGGGDSACEEGLYLAKLARQVYLVHRRDALRASRILQQRVEAECKMEVLWNTVVTEIIADDSGVAHVALQDTQTGAERGMPIDGVFIFVGFEPNNQLVPAGIRMTPDGFVMTDPQCATQIPGIYAIGDLRDKTYRQIVISAADGCTAALDAAHYVETRKAGKLDASCELPEALTHP</sequence>
<dbReference type="InterPro" id="IPR050097">
    <property type="entry name" value="Ferredoxin-NADP_redctase_2"/>
</dbReference>
<dbReference type="EC" id="1.8.1.9" evidence="7"/>
<keyword evidence="11" id="KW-1185">Reference proteome</keyword>
<feature type="domain" description="FAD/NAD(P)-binding" evidence="9">
    <location>
        <begin position="7"/>
        <end position="294"/>
    </location>
</feature>
<dbReference type="NCBIfam" id="TIGR01292">
    <property type="entry name" value="TRX_reduct"/>
    <property type="match status" value="1"/>
</dbReference>
<keyword evidence="5" id="KW-1015">Disulfide bond</keyword>
<keyword evidence="4 7" id="KW-0560">Oxidoreductase</keyword>
<dbReference type="PROSITE" id="PS00573">
    <property type="entry name" value="PYRIDINE_REDOX_2"/>
    <property type="match status" value="1"/>
</dbReference>
<dbReference type="EMBL" id="JALJRB010000002">
    <property type="protein sequence ID" value="MCJ8499635.1"/>
    <property type="molecule type" value="Genomic_DNA"/>
</dbReference>
<dbReference type="GO" id="GO:0004791">
    <property type="term" value="F:thioredoxin-disulfide reductase (NADPH) activity"/>
    <property type="evidence" value="ECO:0007669"/>
    <property type="project" value="UniProtKB-UniRule"/>
</dbReference>
<evidence type="ECO:0000256" key="6">
    <source>
        <dbReference type="ARBA" id="ARBA00023284"/>
    </source>
</evidence>
<evidence type="ECO:0000256" key="2">
    <source>
        <dbReference type="ARBA" id="ARBA00022630"/>
    </source>
</evidence>
<evidence type="ECO:0000256" key="1">
    <source>
        <dbReference type="ARBA" id="ARBA00009333"/>
    </source>
</evidence>
<dbReference type="InterPro" id="IPR008255">
    <property type="entry name" value="Pyr_nucl-diS_OxRdtase_2_AS"/>
</dbReference>
<comment type="similarity">
    <text evidence="1 7">Belongs to the class-II pyridine nucleotide-disulfide oxidoreductase family.</text>
</comment>
<dbReference type="Gene3D" id="3.50.50.60">
    <property type="entry name" value="FAD/NAD(P)-binding domain"/>
    <property type="match status" value="2"/>
</dbReference>
<dbReference type="InterPro" id="IPR023753">
    <property type="entry name" value="FAD/NAD-binding_dom"/>
</dbReference>
<name>A0AA41UHI5_9BACT</name>
<evidence type="ECO:0000313" key="11">
    <source>
        <dbReference type="Proteomes" id="UP001165427"/>
    </source>
</evidence>
<dbReference type="Pfam" id="PF07992">
    <property type="entry name" value="Pyr_redox_2"/>
    <property type="match status" value="1"/>
</dbReference>
<protein>
    <recommendedName>
        <fullName evidence="7">Thioredoxin reductase</fullName>
        <ecNumber evidence="7">1.8.1.9</ecNumber>
    </recommendedName>
</protein>
<reference evidence="10" key="1">
    <citation type="submission" date="2022-04" db="EMBL/GenBank/DDBJ databases">
        <title>Desulfatitalea alkaliphila sp. nov., a novel anaerobic sulfate-reducing bacterium isolated from terrestrial mud volcano, Taman Peninsula, Russia.</title>
        <authorList>
            <person name="Khomyakova M.A."/>
            <person name="Merkel A.Y."/>
            <person name="Slobodkin A.I."/>
        </authorList>
    </citation>
    <scope>NUCLEOTIDE SEQUENCE</scope>
    <source>
        <strain evidence="10">M08but</strain>
    </source>
</reference>
<accession>A0AA41UHI5</accession>
<dbReference type="AlphaFoldDB" id="A0AA41UHI5"/>
<keyword evidence="3 7" id="KW-0274">FAD</keyword>
<gene>
    <name evidence="10" type="primary">trxB</name>
    <name evidence="10" type="ORF">MRX98_03540</name>
</gene>
<dbReference type="PANTHER" id="PTHR48105">
    <property type="entry name" value="THIOREDOXIN REDUCTASE 1-RELATED-RELATED"/>
    <property type="match status" value="1"/>
</dbReference>
<dbReference type="SUPFAM" id="SSF51905">
    <property type="entry name" value="FAD/NAD(P)-binding domain"/>
    <property type="match status" value="1"/>
</dbReference>
<dbReference type="PRINTS" id="PR00469">
    <property type="entry name" value="PNDRDTASEII"/>
</dbReference>